<evidence type="ECO:0000256" key="3">
    <source>
        <dbReference type="ARBA" id="ARBA00022630"/>
    </source>
</evidence>
<dbReference type="Gene3D" id="3.20.20.70">
    <property type="entry name" value="Aldolase class I"/>
    <property type="match status" value="1"/>
</dbReference>
<dbReference type="EMBL" id="LCAH01000007">
    <property type="protein sequence ID" value="KKR86941.1"/>
    <property type="molecule type" value="Genomic_DNA"/>
</dbReference>
<dbReference type="GO" id="GO:0017150">
    <property type="term" value="F:tRNA dihydrouridine synthase activity"/>
    <property type="evidence" value="ECO:0007669"/>
    <property type="project" value="InterPro"/>
</dbReference>
<protein>
    <recommendedName>
        <fullName evidence="11">tRNA-dihydrouridine synthase</fullName>
        <ecNumber evidence="11">1.3.1.-</ecNumber>
    </recommendedName>
</protein>
<organism evidence="15 16">
    <name type="scientific">Candidatus Uhrbacteria bacterium GW2011_GWC2_41_11</name>
    <dbReference type="NCBI Taxonomy" id="1618985"/>
    <lineage>
        <taxon>Bacteria</taxon>
        <taxon>Candidatus Uhriibacteriota</taxon>
    </lineage>
</organism>
<evidence type="ECO:0000256" key="6">
    <source>
        <dbReference type="ARBA" id="ARBA00022857"/>
    </source>
</evidence>
<keyword evidence="5 11" id="KW-0819">tRNA processing</keyword>
<evidence type="ECO:0000313" key="15">
    <source>
        <dbReference type="EMBL" id="KKR86941.1"/>
    </source>
</evidence>
<keyword evidence="6" id="KW-0521">NADP</keyword>
<feature type="binding site" evidence="13">
    <location>
        <position position="171"/>
    </location>
    <ligand>
        <name>FMN</name>
        <dbReference type="ChEBI" id="CHEBI:58210"/>
    </ligand>
</feature>
<evidence type="ECO:0000256" key="12">
    <source>
        <dbReference type="PIRSR" id="PIRSR006621-1"/>
    </source>
</evidence>
<feature type="active site" description="Proton donor" evidence="12">
    <location>
        <position position="103"/>
    </location>
</feature>
<feature type="binding site" evidence="13">
    <location>
        <begin position="18"/>
        <end position="20"/>
    </location>
    <ligand>
        <name>FMN</name>
        <dbReference type="ChEBI" id="CHEBI:58210"/>
    </ligand>
</feature>
<keyword evidence="7" id="KW-0694">RNA-binding</keyword>
<feature type="binding site" evidence="13">
    <location>
        <position position="142"/>
    </location>
    <ligand>
        <name>FMN</name>
        <dbReference type="ChEBI" id="CHEBI:58210"/>
    </ligand>
</feature>
<keyword evidence="8 11" id="KW-0560">Oxidoreductase</keyword>
<evidence type="ECO:0000256" key="8">
    <source>
        <dbReference type="ARBA" id="ARBA00023002"/>
    </source>
</evidence>
<evidence type="ECO:0000256" key="9">
    <source>
        <dbReference type="ARBA" id="ARBA00048205"/>
    </source>
</evidence>
<comment type="catalytic activity">
    <reaction evidence="9">
        <text>a 5,6-dihydrouridine in tRNA + NADP(+) = a uridine in tRNA + NADPH + H(+)</text>
        <dbReference type="Rhea" id="RHEA:23624"/>
        <dbReference type="Rhea" id="RHEA-COMP:13339"/>
        <dbReference type="Rhea" id="RHEA-COMP:13887"/>
        <dbReference type="ChEBI" id="CHEBI:15378"/>
        <dbReference type="ChEBI" id="CHEBI:57783"/>
        <dbReference type="ChEBI" id="CHEBI:58349"/>
        <dbReference type="ChEBI" id="CHEBI:65315"/>
        <dbReference type="ChEBI" id="CHEBI:74443"/>
    </reaction>
</comment>
<dbReference type="PATRIC" id="fig|1618985.3.peg.603"/>
<evidence type="ECO:0000256" key="4">
    <source>
        <dbReference type="ARBA" id="ARBA00022643"/>
    </source>
</evidence>
<keyword evidence="4 11" id="KW-0288">FMN</keyword>
<dbReference type="Proteomes" id="UP000034616">
    <property type="component" value="Unassembled WGS sequence"/>
</dbReference>
<dbReference type="InterPro" id="IPR024036">
    <property type="entry name" value="tRNA-dHydroUridine_Synthase_C"/>
</dbReference>
<dbReference type="SUPFAM" id="SSF51395">
    <property type="entry name" value="FMN-linked oxidoreductases"/>
    <property type="match status" value="1"/>
</dbReference>
<proteinExistence type="inferred from homology"/>
<accession>A0A0G0UHE9</accession>
<comment type="caution">
    <text evidence="15">The sequence shown here is derived from an EMBL/GenBank/DDBJ whole genome shotgun (WGS) entry which is preliminary data.</text>
</comment>
<dbReference type="InterPro" id="IPR001269">
    <property type="entry name" value="DUS_fam"/>
</dbReference>
<evidence type="ECO:0000256" key="2">
    <source>
        <dbReference type="ARBA" id="ARBA00022555"/>
    </source>
</evidence>
<evidence type="ECO:0000256" key="5">
    <source>
        <dbReference type="ARBA" id="ARBA00022694"/>
    </source>
</evidence>
<dbReference type="NCBIfam" id="TIGR00737">
    <property type="entry name" value="nifR3_yhdG"/>
    <property type="match status" value="1"/>
</dbReference>
<dbReference type="InterPro" id="IPR004652">
    <property type="entry name" value="DusB-like"/>
</dbReference>
<comment type="catalytic activity">
    <reaction evidence="10">
        <text>a 5,6-dihydrouridine in tRNA + NAD(+) = a uridine in tRNA + NADH + H(+)</text>
        <dbReference type="Rhea" id="RHEA:54452"/>
        <dbReference type="Rhea" id="RHEA-COMP:13339"/>
        <dbReference type="Rhea" id="RHEA-COMP:13887"/>
        <dbReference type="ChEBI" id="CHEBI:15378"/>
        <dbReference type="ChEBI" id="CHEBI:57540"/>
        <dbReference type="ChEBI" id="CHEBI:57945"/>
        <dbReference type="ChEBI" id="CHEBI:65315"/>
        <dbReference type="ChEBI" id="CHEBI:74443"/>
    </reaction>
</comment>
<feature type="binding site" evidence="13">
    <location>
        <position position="72"/>
    </location>
    <ligand>
        <name>FMN</name>
        <dbReference type="ChEBI" id="CHEBI:58210"/>
    </ligand>
</feature>
<gene>
    <name evidence="15" type="ORF">UU35_C0007G0087</name>
</gene>
<comment type="similarity">
    <text evidence="11">Belongs to the dus family.</text>
</comment>
<dbReference type="Gene3D" id="1.10.1200.80">
    <property type="entry name" value="Putative flavin oxidoreducatase, domain 2"/>
    <property type="match status" value="1"/>
</dbReference>
<feature type="domain" description="DUS-like FMN-binding" evidence="14">
    <location>
        <begin position="16"/>
        <end position="316"/>
    </location>
</feature>
<evidence type="ECO:0000259" key="14">
    <source>
        <dbReference type="Pfam" id="PF01207"/>
    </source>
</evidence>
<evidence type="ECO:0000256" key="13">
    <source>
        <dbReference type="PIRSR" id="PIRSR006621-2"/>
    </source>
</evidence>
<dbReference type="EC" id="1.3.1.-" evidence="11"/>
<sequence length="328" mass="36604">METLNWNTVSKPIIGLSPMADMTDSAFCCVVKSMASPFVFREMISSEAVVRENKKTIRMATIHSDERPLIQQLFGSNPDVMAEAARIIETKDHPDGFDINMGCPVYKIVHGFNGAALMREPERAATIVQKMKAAVSVPISVKIRLGWSDPTDCLSFSKILEQAGADLITVHGRTKMQGYTGKADWNMIQKVKQHVSIPVLANGDISSASLVQEALTITGCDGVLIGRGALGNPWIFKQIEDLLTGKPLTTLSMEERIRVIRLHLNLHCAQYGEHGIKTFRKHLTWYFKGLPGATYFRQKLHTVDSMENFEKILEEMKTSFTCSQEKKT</sequence>
<evidence type="ECO:0000256" key="7">
    <source>
        <dbReference type="ARBA" id="ARBA00022884"/>
    </source>
</evidence>
<dbReference type="CDD" id="cd02801">
    <property type="entry name" value="DUS_like_FMN"/>
    <property type="match status" value="1"/>
</dbReference>
<dbReference type="GO" id="GO:0050660">
    <property type="term" value="F:flavin adenine dinucleotide binding"/>
    <property type="evidence" value="ECO:0007669"/>
    <property type="project" value="InterPro"/>
</dbReference>
<evidence type="ECO:0000313" key="16">
    <source>
        <dbReference type="Proteomes" id="UP000034616"/>
    </source>
</evidence>
<evidence type="ECO:0000256" key="1">
    <source>
        <dbReference type="ARBA" id="ARBA00002790"/>
    </source>
</evidence>
<feature type="binding site" evidence="13">
    <location>
        <begin position="226"/>
        <end position="227"/>
    </location>
    <ligand>
        <name>FMN</name>
        <dbReference type="ChEBI" id="CHEBI:58210"/>
    </ligand>
</feature>
<comment type="cofactor">
    <cofactor evidence="11 13">
        <name>FMN</name>
        <dbReference type="ChEBI" id="CHEBI:58210"/>
    </cofactor>
</comment>
<dbReference type="PANTHER" id="PTHR45846">
    <property type="entry name" value="TRNA-DIHYDROURIDINE(47) SYNTHASE [NAD(P)(+)]-LIKE"/>
    <property type="match status" value="1"/>
</dbReference>
<reference evidence="15 16" key="1">
    <citation type="journal article" date="2015" name="Nature">
        <title>rRNA introns, odd ribosomes, and small enigmatic genomes across a large radiation of phyla.</title>
        <authorList>
            <person name="Brown C.T."/>
            <person name="Hug L.A."/>
            <person name="Thomas B.C."/>
            <person name="Sharon I."/>
            <person name="Castelle C.J."/>
            <person name="Singh A."/>
            <person name="Wilkins M.J."/>
            <person name="Williams K.H."/>
            <person name="Banfield J.F."/>
        </authorList>
    </citation>
    <scope>NUCLEOTIDE SEQUENCE [LARGE SCALE GENOMIC DNA]</scope>
</reference>
<dbReference type="PIRSF" id="PIRSF006621">
    <property type="entry name" value="Dus"/>
    <property type="match status" value="1"/>
</dbReference>
<evidence type="ECO:0000256" key="10">
    <source>
        <dbReference type="ARBA" id="ARBA00048802"/>
    </source>
</evidence>
<keyword evidence="2" id="KW-0820">tRNA-binding</keyword>
<keyword evidence="13" id="KW-0547">Nucleotide-binding</keyword>
<evidence type="ECO:0000256" key="11">
    <source>
        <dbReference type="PIRNR" id="PIRNR006621"/>
    </source>
</evidence>
<dbReference type="Pfam" id="PF01207">
    <property type="entry name" value="Dus"/>
    <property type="match status" value="1"/>
</dbReference>
<comment type="function">
    <text evidence="1 11">Catalyzes the synthesis of 5,6-dihydrouridine (D), a modified base found in the D-loop of most tRNAs, via the reduction of the C5-C6 double bond in target uridines.</text>
</comment>
<keyword evidence="3 11" id="KW-0285">Flavoprotein</keyword>
<name>A0A0G0UHE9_9BACT</name>
<dbReference type="InterPro" id="IPR035587">
    <property type="entry name" value="DUS-like_FMN-bd"/>
</dbReference>
<dbReference type="AlphaFoldDB" id="A0A0G0UHE9"/>
<dbReference type="PANTHER" id="PTHR45846:SF1">
    <property type="entry name" value="TRNA-DIHYDROURIDINE(47) SYNTHASE [NAD(P)(+)]-LIKE"/>
    <property type="match status" value="1"/>
</dbReference>
<dbReference type="GO" id="GO:0000049">
    <property type="term" value="F:tRNA binding"/>
    <property type="evidence" value="ECO:0007669"/>
    <property type="project" value="UniProtKB-KW"/>
</dbReference>
<dbReference type="InterPro" id="IPR013785">
    <property type="entry name" value="Aldolase_TIM"/>
</dbReference>